<reference evidence="1 2" key="1">
    <citation type="journal article" date="2023" name="Nat. Commun.">
        <title>Origin of minicircular mitochondrial genomes in red algae.</title>
        <authorList>
            <person name="Lee Y."/>
            <person name="Cho C.H."/>
            <person name="Lee Y.M."/>
            <person name="Park S.I."/>
            <person name="Yang J.H."/>
            <person name="West J.A."/>
            <person name="Bhattacharya D."/>
            <person name="Yoon H.S."/>
        </authorList>
    </citation>
    <scope>NUCLEOTIDE SEQUENCE [LARGE SCALE GENOMIC DNA]</scope>
    <source>
        <strain evidence="1 2">CCMP1338</strain>
        <tissue evidence="1">Whole cell</tissue>
    </source>
</reference>
<gene>
    <name evidence="1" type="ORF">NDN08_001302</name>
</gene>
<evidence type="ECO:0000313" key="1">
    <source>
        <dbReference type="EMBL" id="KAJ8904787.1"/>
    </source>
</evidence>
<name>A0AAV8UU39_9RHOD</name>
<sequence>MRVLVVTLAGKPGLCIPELQQDELLFQSGIVAGFWAKFWVDRHRETSHKEATVRLAGGHGICIRESGGLLYACVGKGCEELLSALCNALQALVLASVSQKLSSVLSSNPGTDVSRYVRLDWVRYNLESRQLVSTGLGYVPVDPYLFVDPSSLKDSLLKDGPHVISHAVILGPSGTFIASVYPEGHPLSKDDYLVLSSLAATSSSLERIYLPSYGGSGCFYSMVFPLENVNLIIMSPRKSYADTFHGRVLALKRRISLAHIPLKPACIEECGYLILVDHESKCVAEFKSEDRDNVDTKLACLNSGADALSVRLGNSVFVAKQKLDNLNCEFLASFCNCESEERAQRTIDEVLLPWAEAAICSLRRHTRSRELPGPGLLRYIQSLG</sequence>
<proteinExistence type="predicted"/>
<organism evidence="1 2">
    <name type="scientific">Rhodosorus marinus</name>
    <dbReference type="NCBI Taxonomy" id="101924"/>
    <lineage>
        <taxon>Eukaryota</taxon>
        <taxon>Rhodophyta</taxon>
        <taxon>Stylonematophyceae</taxon>
        <taxon>Stylonematales</taxon>
        <taxon>Stylonemataceae</taxon>
        <taxon>Rhodosorus</taxon>
    </lineage>
</organism>
<dbReference type="AlphaFoldDB" id="A0AAV8UU39"/>
<dbReference type="Proteomes" id="UP001157974">
    <property type="component" value="Unassembled WGS sequence"/>
</dbReference>
<protein>
    <submittedName>
        <fullName evidence="1">Uncharacterized protein</fullName>
    </submittedName>
</protein>
<accession>A0AAV8UU39</accession>
<comment type="caution">
    <text evidence="1">The sequence shown here is derived from an EMBL/GenBank/DDBJ whole genome shotgun (WGS) entry which is preliminary data.</text>
</comment>
<dbReference type="EMBL" id="JAMWBK010000005">
    <property type="protein sequence ID" value="KAJ8904787.1"/>
    <property type="molecule type" value="Genomic_DNA"/>
</dbReference>
<keyword evidence="2" id="KW-1185">Reference proteome</keyword>
<evidence type="ECO:0000313" key="2">
    <source>
        <dbReference type="Proteomes" id="UP001157974"/>
    </source>
</evidence>